<evidence type="ECO:0000256" key="6">
    <source>
        <dbReference type="ARBA" id="ARBA00022989"/>
    </source>
</evidence>
<feature type="transmembrane region" description="Helical" evidence="8">
    <location>
        <begin position="67"/>
        <end position="96"/>
    </location>
</feature>
<evidence type="ECO:0008006" key="11">
    <source>
        <dbReference type="Google" id="ProtNLM"/>
    </source>
</evidence>
<feature type="transmembrane region" description="Helical" evidence="8">
    <location>
        <begin position="153"/>
        <end position="179"/>
    </location>
</feature>
<feature type="transmembrane region" description="Helical" evidence="8">
    <location>
        <begin position="310"/>
        <end position="338"/>
    </location>
</feature>
<dbReference type="AlphaFoldDB" id="A0A160IKU1"/>
<dbReference type="RefSeq" id="WP_066392686.1">
    <property type="nucleotide sequence ID" value="NZ_CP015378.1"/>
</dbReference>
<comment type="subcellular location">
    <subcellularLocation>
        <location evidence="1">Cell membrane</location>
        <topology evidence="1">Multi-pass membrane protein</topology>
    </subcellularLocation>
</comment>
<organism evidence="9 10">
    <name type="scientific">Fictibacillus phosphorivorans</name>
    <dbReference type="NCBI Taxonomy" id="1221500"/>
    <lineage>
        <taxon>Bacteria</taxon>
        <taxon>Bacillati</taxon>
        <taxon>Bacillota</taxon>
        <taxon>Bacilli</taxon>
        <taxon>Bacillales</taxon>
        <taxon>Fictibacillaceae</taxon>
        <taxon>Fictibacillus</taxon>
    </lineage>
</organism>
<evidence type="ECO:0000256" key="7">
    <source>
        <dbReference type="ARBA" id="ARBA00023136"/>
    </source>
</evidence>
<dbReference type="PANTHER" id="PTHR21716:SF53">
    <property type="entry name" value="PERMEASE PERM-RELATED"/>
    <property type="match status" value="1"/>
</dbReference>
<evidence type="ECO:0000313" key="9">
    <source>
        <dbReference type="EMBL" id="ANC76486.1"/>
    </source>
</evidence>
<name>A0A160IKU1_9BACL</name>
<keyword evidence="4" id="KW-1003">Cell membrane</keyword>
<keyword evidence="7 8" id="KW-0472">Membrane</keyword>
<dbReference type="KEGG" id="fpn:ABE65_006610"/>
<feature type="transmembrane region" description="Helical" evidence="8">
    <location>
        <begin position="33"/>
        <end position="55"/>
    </location>
</feature>
<dbReference type="Proteomes" id="UP000076623">
    <property type="component" value="Chromosome"/>
</dbReference>
<keyword evidence="5 8" id="KW-0812">Transmembrane</keyword>
<keyword evidence="3" id="KW-0813">Transport</keyword>
<evidence type="ECO:0000256" key="3">
    <source>
        <dbReference type="ARBA" id="ARBA00022448"/>
    </source>
</evidence>
<feature type="transmembrane region" description="Helical" evidence="8">
    <location>
        <begin position="7"/>
        <end position="27"/>
    </location>
</feature>
<evidence type="ECO:0000256" key="1">
    <source>
        <dbReference type="ARBA" id="ARBA00004651"/>
    </source>
</evidence>
<dbReference type="PANTHER" id="PTHR21716">
    <property type="entry name" value="TRANSMEMBRANE PROTEIN"/>
    <property type="match status" value="1"/>
</dbReference>
<accession>A0A160IKU1</accession>
<keyword evidence="10" id="KW-1185">Reference proteome</keyword>
<evidence type="ECO:0000256" key="4">
    <source>
        <dbReference type="ARBA" id="ARBA00022475"/>
    </source>
</evidence>
<evidence type="ECO:0000256" key="5">
    <source>
        <dbReference type="ARBA" id="ARBA00022692"/>
    </source>
</evidence>
<reference evidence="9 10" key="1">
    <citation type="submission" date="2016-04" db="EMBL/GenBank/DDBJ databases">
        <title>Complete genome sequence of Fictibacillus phosphorivorans G25-29, a strain toxic to nematodes.</title>
        <authorList>
            <person name="Zheng Z."/>
        </authorList>
    </citation>
    <scope>NUCLEOTIDE SEQUENCE [LARGE SCALE GENOMIC DNA]</scope>
    <source>
        <strain evidence="9 10">G25-29</strain>
    </source>
</reference>
<dbReference type="GO" id="GO:0005886">
    <property type="term" value="C:plasma membrane"/>
    <property type="evidence" value="ECO:0007669"/>
    <property type="project" value="UniProtKB-SubCell"/>
</dbReference>
<dbReference type="EMBL" id="CP015378">
    <property type="protein sequence ID" value="ANC76486.1"/>
    <property type="molecule type" value="Genomic_DNA"/>
</dbReference>
<evidence type="ECO:0000313" key="10">
    <source>
        <dbReference type="Proteomes" id="UP000076623"/>
    </source>
</evidence>
<comment type="similarity">
    <text evidence="2">Belongs to the autoinducer-2 exporter (AI-2E) (TC 2.A.86) family.</text>
</comment>
<keyword evidence="6 8" id="KW-1133">Transmembrane helix</keyword>
<gene>
    <name evidence="9" type="ORF">ABE65_006610</name>
</gene>
<dbReference type="GO" id="GO:0055085">
    <property type="term" value="P:transmembrane transport"/>
    <property type="evidence" value="ECO:0007669"/>
    <property type="project" value="TreeGrafter"/>
</dbReference>
<dbReference type="Pfam" id="PF01594">
    <property type="entry name" value="AI-2E_transport"/>
    <property type="match status" value="1"/>
</dbReference>
<feature type="transmembrane region" description="Helical" evidence="8">
    <location>
        <begin position="219"/>
        <end position="247"/>
    </location>
</feature>
<dbReference type="InterPro" id="IPR002549">
    <property type="entry name" value="AI-2E-like"/>
</dbReference>
<proteinExistence type="inferred from homology"/>
<feature type="transmembrane region" description="Helical" evidence="8">
    <location>
        <begin position="253"/>
        <end position="272"/>
    </location>
</feature>
<dbReference type="STRING" id="1221500.ABE65_006610"/>
<evidence type="ECO:0000256" key="8">
    <source>
        <dbReference type="SAM" id="Phobius"/>
    </source>
</evidence>
<protein>
    <recommendedName>
        <fullName evidence="11">AI-2E family transporter</fullName>
    </recommendedName>
</protein>
<sequence>MWYHHSFFKYAAGSVLLLTILYLLGKIDYLLDFLYLVISSVFFPLFIAGLLYYLLRPVIRFLIDKKIPKFVAILVVMVGLILALSGIATLAVPVVADQLTNITDDFPKKIGEATEKTGTMITGSKKSFIDSTQITKLATQRLEKFTSTVSKDVIALVATLTNIALVLLVVPFILFYLLLDDKKFFNYFLRFSPHHMEYEVAAILRDIDSTLSSYIKGQVLVACFVGIFMYAGYLLIGLKFALVLALFAVLTNVIPFLGPFIGVFPALLVALIQDPFMAVKVAIVTLVVQQVEGNVLSPQIMGKQLRIHPLTIILVVLMAGAAFGFIGLLLAIPTYAVLKTIISNVYRIYLLYNPPETRSNLL</sequence>
<evidence type="ECO:0000256" key="2">
    <source>
        <dbReference type="ARBA" id="ARBA00009773"/>
    </source>
</evidence>